<dbReference type="EMBL" id="BPLR01015204">
    <property type="protein sequence ID" value="GIY74331.1"/>
    <property type="molecule type" value="Genomic_DNA"/>
</dbReference>
<sequence length="121" mass="14220">METFCRIVAAQLTSTQMKLLRERWNFECARSCKNKMAWRINFESFLPSTMDSFDIVSENILGHQRTAKTNGVSRPFVLGVESPKSEDEYFSGCFYARRVICVLLLDENGMRNMCFLHFEWR</sequence>
<proteinExistence type="predicted"/>
<reference evidence="1 2" key="1">
    <citation type="submission" date="2021-06" db="EMBL/GenBank/DDBJ databases">
        <title>Caerostris extrusa draft genome.</title>
        <authorList>
            <person name="Kono N."/>
            <person name="Arakawa K."/>
        </authorList>
    </citation>
    <scope>NUCLEOTIDE SEQUENCE [LARGE SCALE GENOMIC DNA]</scope>
</reference>
<evidence type="ECO:0000313" key="2">
    <source>
        <dbReference type="Proteomes" id="UP001054945"/>
    </source>
</evidence>
<dbReference type="AlphaFoldDB" id="A0AAV4VV33"/>
<organism evidence="1 2">
    <name type="scientific">Caerostris extrusa</name>
    <name type="common">Bark spider</name>
    <name type="synonym">Caerostris bankana</name>
    <dbReference type="NCBI Taxonomy" id="172846"/>
    <lineage>
        <taxon>Eukaryota</taxon>
        <taxon>Metazoa</taxon>
        <taxon>Ecdysozoa</taxon>
        <taxon>Arthropoda</taxon>
        <taxon>Chelicerata</taxon>
        <taxon>Arachnida</taxon>
        <taxon>Araneae</taxon>
        <taxon>Araneomorphae</taxon>
        <taxon>Entelegynae</taxon>
        <taxon>Araneoidea</taxon>
        <taxon>Araneidae</taxon>
        <taxon>Caerostris</taxon>
    </lineage>
</organism>
<accession>A0AAV4VV33</accession>
<name>A0AAV4VV33_CAEEX</name>
<evidence type="ECO:0000313" key="1">
    <source>
        <dbReference type="EMBL" id="GIY74331.1"/>
    </source>
</evidence>
<keyword evidence="2" id="KW-1185">Reference proteome</keyword>
<dbReference type="Proteomes" id="UP001054945">
    <property type="component" value="Unassembled WGS sequence"/>
</dbReference>
<gene>
    <name evidence="1" type="ORF">CEXT_789321</name>
</gene>
<comment type="caution">
    <text evidence="1">The sequence shown here is derived from an EMBL/GenBank/DDBJ whole genome shotgun (WGS) entry which is preliminary data.</text>
</comment>
<protein>
    <submittedName>
        <fullName evidence="1">Uncharacterized protein</fullName>
    </submittedName>
</protein>